<evidence type="ECO:0008006" key="12">
    <source>
        <dbReference type="Google" id="ProtNLM"/>
    </source>
</evidence>
<dbReference type="InterPro" id="IPR050630">
    <property type="entry name" value="WD_repeat_EMAP"/>
</dbReference>
<dbReference type="PROSITE" id="PS00678">
    <property type="entry name" value="WD_REPEATS_1"/>
    <property type="match status" value="3"/>
</dbReference>
<dbReference type="InterPro" id="IPR015943">
    <property type="entry name" value="WD40/YVTN_repeat-like_dom_sf"/>
</dbReference>
<dbReference type="SMART" id="SM00320">
    <property type="entry name" value="WD40"/>
    <property type="match status" value="11"/>
</dbReference>
<feature type="repeat" description="WD" evidence="3">
    <location>
        <begin position="616"/>
        <end position="650"/>
    </location>
</feature>
<feature type="repeat" description="WD" evidence="3">
    <location>
        <begin position="481"/>
        <end position="522"/>
    </location>
</feature>
<keyword evidence="1 3" id="KW-0853">WD repeat</keyword>
<evidence type="ECO:0000313" key="10">
    <source>
        <dbReference type="Proteomes" id="UP000324907"/>
    </source>
</evidence>
<evidence type="ECO:0000256" key="3">
    <source>
        <dbReference type="PROSITE-ProRule" id="PRU00221"/>
    </source>
</evidence>
<dbReference type="SUPFAM" id="SSF50998">
    <property type="entry name" value="Quinoprotein alcohol dehydrogenase-like"/>
    <property type="match status" value="1"/>
</dbReference>
<name>A0A5A8DJM8_CAFRO</name>
<dbReference type="AlphaFoldDB" id="A0A5A8DJM8"/>
<dbReference type="Proteomes" id="UP000322899">
    <property type="component" value="Unassembled WGS sequence"/>
</dbReference>
<dbReference type="SUPFAM" id="SSF50978">
    <property type="entry name" value="WD40 repeat-like"/>
    <property type="match status" value="1"/>
</dbReference>
<dbReference type="OMA" id="RVWEMKS"/>
<dbReference type="GO" id="GO:0005929">
    <property type="term" value="C:cilium"/>
    <property type="evidence" value="ECO:0007669"/>
    <property type="project" value="UniProtKB-ARBA"/>
</dbReference>
<comment type="caution">
    <text evidence="5">The sequence shown here is derived from an EMBL/GenBank/DDBJ whole genome shotgun (WGS) entry which is preliminary data.</text>
</comment>
<dbReference type="PROSITE" id="PS50082">
    <property type="entry name" value="WD_REPEATS_2"/>
    <property type="match status" value="7"/>
</dbReference>
<dbReference type="PANTHER" id="PTHR13720:SF39">
    <property type="entry name" value="F-BOX DOMAIN-CONTAINING PROTEIN"/>
    <property type="match status" value="1"/>
</dbReference>
<proteinExistence type="predicted"/>
<keyword evidence="2" id="KW-0677">Repeat</keyword>
<dbReference type="PROSITE" id="PS50294">
    <property type="entry name" value="WD_REPEATS_REGION"/>
    <property type="match status" value="2"/>
</dbReference>
<reference evidence="8 9" key="1">
    <citation type="submission" date="2019-07" db="EMBL/GenBank/DDBJ databases">
        <title>Genomes of Cafeteria roenbergensis.</title>
        <authorList>
            <person name="Fischer M.G."/>
            <person name="Hackl T."/>
            <person name="Roman M."/>
        </authorList>
    </citation>
    <scope>NUCLEOTIDE SEQUENCE [LARGE SCALE GENOMIC DNA]</scope>
    <source>
        <strain evidence="4 9">BVI</strain>
        <strain evidence="5 11">Cflag</strain>
        <strain evidence="6 8">E4-10P</strain>
        <strain evidence="7 10">RCC970-E3</strain>
    </source>
</reference>
<evidence type="ECO:0000256" key="1">
    <source>
        <dbReference type="ARBA" id="ARBA00022574"/>
    </source>
</evidence>
<organism evidence="5 11">
    <name type="scientific">Cafeteria roenbergensis</name>
    <name type="common">Marine flagellate</name>
    <dbReference type="NCBI Taxonomy" id="33653"/>
    <lineage>
        <taxon>Eukaryota</taxon>
        <taxon>Sar</taxon>
        <taxon>Stramenopiles</taxon>
        <taxon>Bigyra</taxon>
        <taxon>Opalozoa</taxon>
        <taxon>Bicosoecida</taxon>
        <taxon>Cafeteriaceae</taxon>
        <taxon>Cafeteria</taxon>
    </lineage>
</organism>
<dbReference type="Proteomes" id="UP000323011">
    <property type="component" value="Unassembled WGS sequence"/>
</dbReference>
<feature type="repeat" description="WD" evidence="3">
    <location>
        <begin position="572"/>
        <end position="606"/>
    </location>
</feature>
<dbReference type="Proteomes" id="UP000324907">
    <property type="component" value="Unassembled WGS sequence"/>
</dbReference>
<dbReference type="EMBL" id="VLTO01000061">
    <property type="protein sequence ID" value="KAA0170386.1"/>
    <property type="molecule type" value="Genomic_DNA"/>
</dbReference>
<dbReference type="Gene3D" id="2.130.10.10">
    <property type="entry name" value="YVTN repeat-like/Quinoprotein amine dehydrogenase"/>
    <property type="match status" value="5"/>
</dbReference>
<dbReference type="PRINTS" id="PR00320">
    <property type="entry name" value="GPROTEINBRPT"/>
</dbReference>
<feature type="repeat" description="WD" evidence="3">
    <location>
        <begin position="393"/>
        <end position="435"/>
    </location>
</feature>
<sequence>MAAGGGVAVELHHAIGFAGGVRDAVRWTPDGEQLVWPAGAVAVFARPDAMNDQRFLRGHSDIVTAVALSATGRLLATGQAGADSDVVVWEAETGKVVYRFEEHDHGVADVAISDDERVLASAGTPSDGSLVFWDLATGCIIARSPLKPSVTACLAFGGMAKDLKRRPTGLYQLASAGGNGLSLWALDPVSGAAHVTPVRVSGSAATRDFVSLDFSPSQEILAAGTTAGELALVDLAKRAVVKMVTVAGGGVGAVRWVGDGVVACGTREGQVVLIDIQAPGEPVAVMRQRVSAGGVTSLAWSARRGSLAVGCDDGRLAELSVPATLVRGESGGGRSGAGSFASAAGPGSGAAEGATVLLDSHCPAGKRLADGVAGRGSAGAAMAGAHGEAEALLNARTGAVACVSFAPGVVDAFVSGGEDGTVRLWSAEDYGVVAAAKEREAGLPQCCAQSLDLLAVGWEDGTLRGYSGETMEHLFTVPRAHKADAGGTSAVCVSNNERFALSGGGDGAVRVWELRSRELICDLRGHSARVAGACVFRDDVHAISASADRSIICWDLRKERRVSSHMQRLGAISAVALSHDQSVVITAGQSKNVTLWDLREPQPVHVIAGAHGGAEVTALAPLHNSDLLASGGSDGVVRLWDVRTCRSLADCSAHSSKVTGLAVAADDKQLVSVGKDGCVLVWDVFGAEGAAPEDA</sequence>
<dbReference type="Proteomes" id="UP000325113">
    <property type="component" value="Unassembled WGS sequence"/>
</dbReference>
<evidence type="ECO:0000313" key="8">
    <source>
        <dbReference type="Proteomes" id="UP000322899"/>
    </source>
</evidence>
<dbReference type="InterPro" id="IPR036322">
    <property type="entry name" value="WD40_repeat_dom_sf"/>
</dbReference>
<evidence type="ECO:0000313" key="4">
    <source>
        <dbReference type="EMBL" id="KAA0152805.1"/>
    </source>
</evidence>
<dbReference type="EMBL" id="VLTM01000011">
    <property type="protein sequence ID" value="KAA0165723.1"/>
    <property type="molecule type" value="Genomic_DNA"/>
</dbReference>
<dbReference type="EMBL" id="VLTL01000006">
    <property type="protein sequence ID" value="KAA0171445.1"/>
    <property type="molecule type" value="Genomic_DNA"/>
</dbReference>
<dbReference type="PANTHER" id="PTHR13720">
    <property type="entry name" value="WD-40 REPEAT PROTEIN"/>
    <property type="match status" value="1"/>
</dbReference>
<dbReference type="InterPro" id="IPR011047">
    <property type="entry name" value="Quinoprotein_ADH-like_sf"/>
</dbReference>
<dbReference type="InterPro" id="IPR001680">
    <property type="entry name" value="WD40_rpt"/>
</dbReference>
<protein>
    <recommendedName>
        <fullName evidence="12">Anaphase-promoting complex subunit 4 WD40 domain-containing protein</fullName>
    </recommendedName>
</protein>
<accession>A0A5A8DJM8</accession>
<dbReference type="CDD" id="cd00200">
    <property type="entry name" value="WD40"/>
    <property type="match status" value="1"/>
</dbReference>
<evidence type="ECO:0000313" key="11">
    <source>
        <dbReference type="Proteomes" id="UP000325113"/>
    </source>
</evidence>
<feature type="repeat" description="WD" evidence="3">
    <location>
        <begin position="56"/>
        <end position="99"/>
    </location>
</feature>
<keyword evidence="9" id="KW-1185">Reference proteome</keyword>
<evidence type="ECO:0000313" key="5">
    <source>
        <dbReference type="EMBL" id="KAA0165723.1"/>
    </source>
</evidence>
<dbReference type="InterPro" id="IPR020472">
    <property type="entry name" value="WD40_PAC1"/>
</dbReference>
<dbReference type="EMBL" id="VLTN01000019">
    <property type="protein sequence ID" value="KAA0152805.1"/>
    <property type="molecule type" value="Genomic_DNA"/>
</dbReference>
<evidence type="ECO:0000256" key="2">
    <source>
        <dbReference type="ARBA" id="ARBA00022737"/>
    </source>
</evidence>
<evidence type="ECO:0000313" key="9">
    <source>
        <dbReference type="Proteomes" id="UP000323011"/>
    </source>
</evidence>
<gene>
    <name evidence="6" type="ORF">FNF27_06643</name>
    <name evidence="7" type="ORF">FNF28_00657</name>
    <name evidence="4" type="ORF">FNF29_03692</name>
    <name evidence="5" type="ORF">FNF31_01700</name>
</gene>
<feature type="repeat" description="WD" evidence="3">
    <location>
        <begin position="523"/>
        <end position="564"/>
    </location>
</feature>
<feature type="repeat" description="WD" evidence="3">
    <location>
        <begin position="651"/>
        <end position="684"/>
    </location>
</feature>
<evidence type="ECO:0000313" key="6">
    <source>
        <dbReference type="EMBL" id="KAA0170386.1"/>
    </source>
</evidence>
<evidence type="ECO:0000313" key="7">
    <source>
        <dbReference type="EMBL" id="KAA0171445.1"/>
    </source>
</evidence>
<dbReference type="OrthoDB" id="10264376at2759"/>
<dbReference type="InterPro" id="IPR019775">
    <property type="entry name" value="WD40_repeat_CS"/>
</dbReference>
<dbReference type="Pfam" id="PF00400">
    <property type="entry name" value="WD40"/>
    <property type="match status" value="8"/>
</dbReference>